<proteinExistence type="predicted"/>
<protein>
    <submittedName>
        <fullName evidence="1">DUF1919 domain-containing protein</fullName>
    </submittedName>
</protein>
<dbReference type="OrthoDB" id="6636518at2"/>
<accession>A0A9X5CH74</accession>
<dbReference type="SUPFAM" id="SSF142795">
    <property type="entry name" value="CAC2185-like"/>
    <property type="match status" value="1"/>
</dbReference>
<sequence>MEKIRNYEWSRYKKEKFKGLKNFDFSIITSNCVGAVIYHDLGMPFLSPTINLTIGMNDLVKFAENLNWYLEKEIVEIKGDYEYPTGMLEDIRINFVHYNSFEEGIQKWEERKKRINMDNLFFMGSERGDCTYETIQHFDKLPYTNKVIFTHIEYPEIKSAYYIKGFDEEPQLGNLLEFKSQFLKRRYLDDFDYVSFFNSAI</sequence>
<reference evidence="1 2" key="1">
    <citation type="submission" date="2019-07" db="EMBL/GenBank/DDBJ databases">
        <title>Draft genome sequences of 15 bacterial species constituting the stable defined intestinal microbiota of the GM15 gnotobiotic mouse model.</title>
        <authorList>
            <person name="Elie C."/>
            <person name="Mathieu A."/>
            <person name="Saliou A."/>
            <person name="Darnaud M."/>
            <person name="Leulier F."/>
            <person name="Tamellini A."/>
        </authorList>
    </citation>
    <scope>NUCLEOTIDE SEQUENCE [LARGE SCALE GENOMIC DNA]</scope>
    <source>
        <strain evidence="2">ASF 502</strain>
    </source>
</reference>
<dbReference type="InterPro" id="IPR015037">
    <property type="entry name" value="DUF1919"/>
</dbReference>
<dbReference type="EMBL" id="VIRB01000167">
    <property type="protein sequence ID" value="NDO72486.1"/>
    <property type="molecule type" value="Genomic_DNA"/>
</dbReference>
<dbReference type="InterPro" id="IPR037226">
    <property type="entry name" value="CAC2185-like_sf"/>
</dbReference>
<evidence type="ECO:0000313" key="1">
    <source>
        <dbReference type="EMBL" id="NDO72486.1"/>
    </source>
</evidence>
<organism evidence="1 2">
    <name type="scientific">Schaedlerella arabinosiphila</name>
    <dbReference type="NCBI Taxonomy" id="2044587"/>
    <lineage>
        <taxon>Bacteria</taxon>
        <taxon>Bacillati</taxon>
        <taxon>Bacillota</taxon>
        <taxon>Clostridia</taxon>
        <taxon>Lachnospirales</taxon>
        <taxon>Lachnospiraceae</taxon>
        <taxon>Schaedlerella</taxon>
    </lineage>
</organism>
<comment type="caution">
    <text evidence="1">The sequence shown here is derived from an EMBL/GenBank/DDBJ whole genome shotgun (WGS) entry which is preliminary data.</text>
</comment>
<dbReference type="AlphaFoldDB" id="A0A9X5CH74"/>
<evidence type="ECO:0000313" key="2">
    <source>
        <dbReference type="Proteomes" id="UP000474104"/>
    </source>
</evidence>
<dbReference type="Proteomes" id="UP000474104">
    <property type="component" value="Unassembled WGS sequence"/>
</dbReference>
<name>A0A9X5CH74_9FIRM</name>
<gene>
    <name evidence="1" type="ORF">FMM80_29210</name>
</gene>
<dbReference type="Pfam" id="PF08942">
    <property type="entry name" value="DUF1919"/>
    <property type="match status" value="1"/>
</dbReference>